<evidence type="ECO:0000313" key="3">
    <source>
        <dbReference type="Proteomes" id="UP000051952"/>
    </source>
</evidence>
<protein>
    <submittedName>
        <fullName evidence="2">Membrane-associated protein, putative</fullName>
    </submittedName>
</protein>
<dbReference type="Proteomes" id="UP000051952">
    <property type="component" value="Unassembled WGS sequence"/>
</dbReference>
<keyword evidence="1" id="KW-0472">Membrane</keyword>
<evidence type="ECO:0000313" key="2">
    <source>
        <dbReference type="EMBL" id="CUG71888.1"/>
    </source>
</evidence>
<name>A0A0S4J4Q9_BODSA</name>
<keyword evidence="3" id="KW-1185">Reference proteome</keyword>
<dbReference type="VEuPathDB" id="TriTrypDB:BSAL_83805"/>
<gene>
    <name evidence="2" type="ORF">BSAL_83805</name>
</gene>
<feature type="transmembrane region" description="Helical" evidence="1">
    <location>
        <begin position="77"/>
        <end position="100"/>
    </location>
</feature>
<keyword evidence="1" id="KW-1133">Transmembrane helix</keyword>
<dbReference type="EMBL" id="CYKH01000950">
    <property type="protein sequence ID" value="CUG71888.1"/>
    <property type="molecule type" value="Genomic_DNA"/>
</dbReference>
<accession>A0A0S4J4Q9</accession>
<sequence>MTHFTATFLHFRGNDALLLESALSGWGGGCLQFACSQSAAAFRFPSFTINFAMYLMPGVAWGALTLMTSTTTRTFEVAFGGAVGLGWIACFCGFLVSIILGRCILDSAYGLAFHDFRDVHPFSPPIPQPIAAIVCSRRGQ</sequence>
<proteinExistence type="predicted"/>
<reference evidence="3" key="1">
    <citation type="submission" date="2015-09" db="EMBL/GenBank/DDBJ databases">
        <authorList>
            <consortium name="Pathogen Informatics"/>
        </authorList>
    </citation>
    <scope>NUCLEOTIDE SEQUENCE [LARGE SCALE GENOMIC DNA]</scope>
    <source>
        <strain evidence="3">Lake Konstanz</strain>
    </source>
</reference>
<organism evidence="2 3">
    <name type="scientific">Bodo saltans</name>
    <name type="common">Flagellated protozoan</name>
    <dbReference type="NCBI Taxonomy" id="75058"/>
    <lineage>
        <taxon>Eukaryota</taxon>
        <taxon>Discoba</taxon>
        <taxon>Euglenozoa</taxon>
        <taxon>Kinetoplastea</taxon>
        <taxon>Metakinetoplastina</taxon>
        <taxon>Eubodonida</taxon>
        <taxon>Bodonidae</taxon>
        <taxon>Bodo</taxon>
    </lineage>
</organism>
<keyword evidence="1" id="KW-0812">Transmembrane</keyword>
<feature type="transmembrane region" description="Helical" evidence="1">
    <location>
        <begin position="51"/>
        <end position="71"/>
    </location>
</feature>
<evidence type="ECO:0000256" key="1">
    <source>
        <dbReference type="SAM" id="Phobius"/>
    </source>
</evidence>
<dbReference type="AlphaFoldDB" id="A0A0S4J4Q9"/>